<comment type="caution">
    <text evidence="1">The sequence shown here is derived from an EMBL/GenBank/DDBJ whole genome shotgun (WGS) entry which is preliminary data.</text>
</comment>
<proteinExistence type="predicted"/>
<dbReference type="InterPro" id="IPR009030">
    <property type="entry name" value="Growth_fac_rcpt_cys_sf"/>
</dbReference>
<evidence type="ECO:0000313" key="2">
    <source>
        <dbReference type="Proteomes" id="UP001209878"/>
    </source>
</evidence>
<sequence>MCTTKGSGKCDTAGCKTGYKLKADFTACEACPAGCSFCTYDATTSQTKCILGQCDGGFVMKYDGTCLKCPIGCAACSLSADGNTAVCLSGKCKQSYVQATDLSCKR</sequence>
<name>A0AAD9NLD6_RIDPI</name>
<accession>A0AAD9NLD6</accession>
<dbReference type="AlphaFoldDB" id="A0AAD9NLD6"/>
<dbReference type="SUPFAM" id="SSF57184">
    <property type="entry name" value="Growth factor receptor domain"/>
    <property type="match status" value="1"/>
</dbReference>
<dbReference type="Proteomes" id="UP001209878">
    <property type="component" value="Unassembled WGS sequence"/>
</dbReference>
<dbReference type="EMBL" id="JAODUO010000925">
    <property type="protein sequence ID" value="KAK2172838.1"/>
    <property type="molecule type" value="Genomic_DNA"/>
</dbReference>
<protein>
    <submittedName>
        <fullName evidence="1">Uncharacterized protein</fullName>
    </submittedName>
</protein>
<reference evidence="1" key="1">
    <citation type="journal article" date="2023" name="Mol. Biol. Evol.">
        <title>Third-Generation Sequencing Reveals the Adaptive Role of the Epigenome in Three Deep-Sea Polychaetes.</title>
        <authorList>
            <person name="Perez M."/>
            <person name="Aroh O."/>
            <person name="Sun Y."/>
            <person name="Lan Y."/>
            <person name="Juniper S.K."/>
            <person name="Young C.R."/>
            <person name="Angers B."/>
            <person name="Qian P.Y."/>
        </authorList>
    </citation>
    <scope>NUCLEOTIDE SEQUENCE</scope>
    <source>
        <strain evidence="1">R07B-5</strain>
    </source>
</reference>
<gene>
    <name evidence="1" type="ORF">NP493_925g02016</name>
</gene>
<organism evidence="1 2">
    <name type="scientific">Ridgeia piscesae</name>
    <name type="common">Tubeworm</name>
    <dbReference type="NCBI Taxonomy" id="27915"/>
    <lineage>
        <taxon>Eukaryota</taxon>
        <taxon>Metazoa</taxon>
        <taxon>Spiralia</taxon>
        <taxon>Lophotrochozoa</taxon>
        <taxon>Annelida</taxon>
        <taxon>Polychaeta</taxon>
        <taxon>Sedentaria</taxon>
        <taxon>Canalipalpata</taxon>
        <taxon>Sabellida</taxon>
        <taxon>Siboglinidae</taxon>
        <taxon>Ridgeia</taxon>
    </lineage>
</organism>
<evidence type="ECO:0000313" key="1">
    <source>
        <dbReference type="EMBL" id="KAK2172838.1"/>
    </source>
</evidence>
<keyword evidence="2" id="KW-1185">Reference proteome</keyword>